<feature type="transmembrane region" description="Helical" evidence="2">
    <location>
        <begin position="213"/>
        <end position="237"/>
    </location>
</feature>
<sequence>MIVNLAEPFAEILRFFQTFGFGPSETPQKEDKSSENEAPIPSPSLELFQGHSRALLEKADRLEEKAASLTSIPSATARQTSLKCAGEFRNIARGGDKLREDTLKAERRFKKLIKYIRGELAKMGGVLLDRVTSQKSVINFFDSPFEVGEIKKQFDELRHDLTNRLGSLAQNLTQAGNVHATCRDAEMDVSTVNETIFMNNQNGHVTADEWRSLIFYTTGPCVVVSGLTGLSMLVGMIAPPVTLVGLAAGVATGGAACGIAGGVLGGTENQKQKENRQKDLKTLPSLHTDLLFFQAVLQNGIERLDEGLNRFETFMSFFNEADDKVRKTAEDSESAYWKLFNDVYKDHLKGEVKAALEALERLEGNGLDWFHGGH</sequence>
<dbReference type="AlphaFoldDB" id="A0A0G4I7N7"/>
<accession>A0A0G4I7N7</accession>
<organism evidence="3">
    <name type="scientific">Chromera velia CCMP2878</name>
    <dbReference type="NCBI Taxonomy" id="1169474"/>
    <lineage>
        <taxon>Eukaryota</taxon>
        <taxon>Sar</taxon>
        <taxon>Alveolata</taxon>
        <taxon>Colpodellida</taxon>
        <taxon>Chromeraceae</taxon>
        <taxon>Chromera</taxon>
    </lineage>
</organism>
<dbReference type="VEuPathDB" id="CryptoDB:Cvel_11702"/>
<dbReference type="EMBL" id="CDMZ01005492">
    <property type="protein sequence ID" value="CEM53067.1"/>
    <property type="molecule type" value="Genomic_DNA"/>
</dbReference>
<keyword evidence="2" id="KW-1133">Transmembrane helix</keyword>
<evidence type="ECO:0000313" key="3">
    <source>
        <dbReference type="EMBL" id="CEM53067.1"/>
    </source>
</evidence>
<protein>
    <submittedName>
        <fullName evidence="3">Uncharacterized protein</fullName>
    </submittedName>
</protein>
<evidence type="ECO:0000256" key="2">
    <source>
        <dbReference type="SAM" id="Phobius"/>
    </source>
</evidence>
<evidence type="ECO:0000256" key="1">
    <source>
        <dbReference type="SAM" id="MobiDB-lite"/>
    </source>
</evidence>
<reference evidence="3" key="1">
    <citation type="submission" date="2014-11" db="EMBL/GenBank/DDBJ databases">
        <authorList>
            <person name="Otto D Thomas"/>
            <person name="Naeem Raeece"/>
        </authorList>
    </citation>
    <scope>NUCLEOTIDE SEQUENCE</scope>
</reference>
<feature type="region of interest" description="Disordered" evidence="1">
    <location>
        <begin position="22"/>
        <end position="44"/>
    </location>
</feature>
<feature type="transmembrane region" description="Helical" evidence="2">
    <location>
        <begin position="243"/>
        <end position="266"/>
    </location>
</feature>
<proteinExistence type="predicted"/>
<keyword evidence="2" id="KW-0472">Membrane</keyword>
<gene>
    <name evidence="3" type="ORF">Cvel_11702</name>
</gene>
<keyword evidence="2" id="KW-0812">Transmembrane</keyword>
<name>A0A0G4I7N7_9ALVE</name>